<comment type="caution">
    <text evidence="1">The sequence shown here is derived from an EMBL/GenBank/DDBJ whole genome shotgun (WGS) entry which is preliminary data.</text>
</comment>
<dbReference type="AlphaFoldDB" id="A0A402DS64"/>
<dbReference type="EMBL" id="BIMR01000156">
    <property type="protein sequence ID" value="GCE76983.1"/>
    <property type="molecule type" value="Genomic_DNA"/>
</dbReference>
<sequence length="303" mass="32122">MATALVGTLVVLGACAETSPRPETTGSPLGPYRELAYGTAGEQADRTVALQRRYEERVATCMKDAGFEYVPVVTSPDSVVLDEDVPPPGSRAFREQFGYGLASSPWQDVAAEDVPDPNAGYRAALTPGAQAAFDEELYGTPEVDAAGITAQVGGCANAAWDDVYGVLASNPGWDRLLAEMDALQDRALDAQAARDVDRAWSQCMADRGHVGLADPAAAEESVRTLLAGAQVRAEDGLVAADAGSLADVGAAEVTLAVADLDCQEQVDLRGRKDAVLRTLEEEFVEQHRDELEAWALAEQARQE</sequence>
<evidence type="ECO:0000313" key="2">
    <source>
        <dbReference type="Proteomes" id="UP000289954"/>
    </source>
</evidence>
<dbReference type="OrthoDB" id="3403621at2"/>
<proteinExistence type="predicted"/>
<reference evidence="1 2" key="1">
    <citation type="submission" date="2019-01" db="EMBL/GenBank/DDBJ databases">
        <title>Draft genome sequence of Cellulomonas takizawaensis strain TKZ-21.</title>
        <authorList>
            <person name="Yamamura H."/>
            <person name="Hayashi T."/>
            <person name="Hamada M."/>
            <person name="Serisawa Y."/>
            <person name="Matsuyama K."/>
            <person name="Nakagawa Y."/>
            <person name="Otoguro M."/>
            <person name="Yanagida F."/>
            <person name="Hayakawa M."/>
        </authorList>
    </citation>
    <scope>NUCLEOTIDE SEQUENCE [LARGE SCALE GENOMIC DNA]</scope>
    <source>
        <strain evidence="1 2">NBRC12680</strain>
    </source>
</reference>
<name>A0A402DS64_9CELL</name>
<organism evidence="1 2">
    <name type="scientific">Cellulomonas biazotea</name>
    <dbReference type="NCBI Taxonomy" id="1709"/>
    <lineage>
        <taxon>Bacteria</taxon>
        <taxon>Bacillati</taxon>
        <taxon>Actinomycetota</taxon>
        <taxon>Actinomycetes</taxon>
        <taxon>Micrococcales</taxon>
        <taxon>Cellulomonadaceae</taxon>
        <taxon>Cellulomonas</taxon>
    </lineage>
</organism>
<gene>
    <name evidence="1" type="ORF">CBZ_20390</name>
</gene>
<protein>
    <submittedName>
        <fullName evidence="1">Uncharacterized protein</fullName>
    </submittedName>
</protein>
<dbReference type="Proteomes" id="UP000289954">
    <property type="component" value="Unassembled WGS sequence"/>
</dbReference>
<accession>A0A402DS64</accession>
<dbReference type="RefSeq" id="WP_130781587.1">
    <property type="nucleotide sequence ID" value="NZ_BIMR01000156.1"/>
</dbReference>
<evidence type="ECO:0000313" key="1">
    <source>
        <dbReference type="EMBL" id="GCE76983.1"/>
    </source>
</evidence>
<keyword evidence="2" id="KW-1185">Reference proteome</keyword>